<reference evidence="3" key="1">
    <citation type="journal article" date="2018" name="Proc. Natl. Acad. Sci. U.S.A.">
        <title>Linking secondary metabolites to gene clusters through genome sequencing of six diverse Aspergillus species.</title>
        <authorList>
            <person name="Kaerboelling I."/>
            <person name="Vesth T.C."/>
            <person name="Frisvad J.C."/>
            <person name="Nybo J.L."/>
            <person name="Theobald S."/>
            <person name="Kuo A."/>
            <person name="Bowyer P."/>
            <person name="Matsuda Y."/>
            <person name="Mondo S."/>
            <person name="Lyhne E.K."/>
            <person name="Kogle M.E."/>
            <person name="Clum A."/>
            <person name="Lipzen A."/>
            <person name="Salamov A."/>
            <person name="Ngan C.Y."/>
            <person name="Daum C."/>
            <person name="Chiniquy J."/>
            <person name="Barry K."/>
            <person name="LaButti K."/>
            <person name="Haridas S."/>
            <person name="Simmons B.A."/>
            <person name="Magnuson J.K."/>
            <person name="Mortensen U.H."/>
            <person name="Larsen T.O."/>
            <person name="Grigoriev I.V."/>
            <person name="Baker S.E."/>
            <person name="Andersen M.R."/>
        </authorList>
    </citation>
    <scope>NUCLEOTIDE SEQUENCE [LARGE SCALE GENOMIC DNA]</scope>
    <source>
        <strain evidence="3">IBT 16806</strain>
    </source>
</reference>
<dbReference type="OrthoDB" id="4498167at2759"/>
<dbReference type="EMBL" id="MSZS01000002">
    <property type="protein sequence ID" value="PKX96616.1"/>
    <property type="molecule type" value="Genomic_DNA"/>
</dbReference>
<gene>
    <name evidence="2" type="ORF">P174DRAFT_417637</name>
</gene>
<feature type="region of interest" description="Disordered" evidence="1">
    <location>
        <begin position="82"/>
        <end position="154"/>
    </location>
</feature>
<organism evidence="2 3">
    <name type="scientific">Aspergillus novofumigatus (strain IBT 16806)</name>
    <dbReference type="NCBI Taxonomy" id="1392255"/>
    <lineage>
        <taxon>Eukaryota</taxon>
        <taxon>Fungi</taxon>
        <taxon>Dikarya</taxon>
        <taxon>Ascomycota</taxon>
        <taxon>Pezizomycotina</taxon>
        <taxon>Eurotiomycetes</taxon>
        <taxon>Eurotiomycetidae</taxon>
        <taxon>Eurotiales</taxon>
        <taxon>Aspergillaceae</taxon>
        <taxon>Aspergillus</taxon>
        <taxon>Aspergillus subgen. Fumigati</taxon>
    </lineage>
</organism>
<dbReference type="AlphaFoldDB" id="A0A2I1CG58"/>
<keyword evidence="3" id="KW-1185">Reference proteome</keyword>
<dbReference type="GeneID" id="36531948"/>
<feature type="compositionally biased region" description="Low complexity" evidence="1">
    <location>
        <begin position="99"/>
        <end position="117"/>
    </location>
</feature>
<name>A0A2I1CG58_ASPN1</name>
<protein>
    <submittedName>
        <fullName evidence="2">Uncharacterized protein</fullName>
    </submittedName>
</protein>
<evidence type="ECO:0000313" key="2">
    <source>
        <dbReference type="EMBL" id="PKX96616.1"/>
    </source>
</evidence>
<dbReference type="Proteomes" id="UP000234474">
    <property type="component" value="Unassembled WGS sequence"/>
</dbReference>
<evidence type="ECO:0000256" key="1">
    <source>
        <dbReference type="SAM" id="MobiDB-lite"/>
    </source>
</evidence>
<evidence type="ECO:0000313" key="3">
    <source>
        <dbReference type="Proteomes" id="UP000234474"/>
    </source>
</evidence>
<accession>A0A2I1CG58</accession>
<proteinExistence type="predicted"/>
<dbReference type="VEuPathDB" id="FungiDB:P174DRAFT_417637"/>
<feature type="region of interest" description="Disordered" evidence="1">
    <location>
        <begin position="30"/>
        <end position="68"/>
    </location>
</feature>
<dbReference type="RefSeq" id="XP_024685211.1">
    <property type="nucleotide sequence ID" value="XM_024824623.1"/>
</dbReference>
<sequence>MGDHDDPVPRNPPYRRLICCRRTTQGKLAAMQQPKNTDPTFPVDGGGCRPPAETHIETQRSVDPNMSIGDYNRVMLQYTQRRMSTFLDMGNDSGPPPSRSSRSSDSSGNSDVSTSGVLARQAAAPTSLGASHHRTSQTPGHQPVKHAGEPKTGL</sequence>
<comment type="caution">
    <text evidence="2">The sequence shown here is derived from an EMBL/GenBank/DDBJ whole genome shotgun (WGS) entry which is preliminary data.</text>
</comment>
<dbReference type="OMA" id="VMLEYTH"/>